<dbReference type="EMBL" id="JACCEW010000004">
    <property type="protein sequence ID" value="NYT37763.1"/>
    <property type="molecule type" value="Genomic_DNA"/>
</dbReference>
<evidence type="ECO:0000256" key="4">
    <source>
        <dbReference type="ARBA" id="ARBA00022679"/>
    </source>
</evidence>
<dbReference type="CDD" id="cd02440">
    <property type="entry name" value="AdoMet_MTases"/>
    <property type="match status" value="1"/>
</dbReference>
<protein>
    <recommendedName>
        <fullName evidence="6">Ribosomal RNA small subunit methyltransferase G</fullName>
        <ecNumber evidence="6">2.1.1.170</ecNumber>
    </recommendedName>
    <alternativeName>
        <fullName evidence="6">16S rRNA 7-methylguanosine methyltransferase</fullName>
        <shortName evidence="6">16S rRNA m7G methyltransferase</shortName>
    </alternativeName>
</protein>
<comment type="caution">
    <text evidence="6">Lacks conserved residue(s) required for the propagation of feature annotation.</text>
</comment>
<dbReference type="Proteomes" id="UP000580517">
    <property type="component" value="Unassembled WGS sequence"/>
</dbReference>
<keyword evidence="3 6" id="KW-0489">Methyltransferase</keyword>
<dbReference type="PANTHER" id="PTHR31760">
    <property type="entry name" value="S-ADENOSYL-L-METHIONINE-DEPENDENT METHYLTRANSFERASES SUPERFAMILY PROTEIN"/>
    <property type="match status" value="1"/>
</dbReference>
<feature type="binding site" evidence="6">
    <location>
        <position position="149"/>
    </location>
    <ligand>
        <name>S-adenosyl-L-methionine</name>
        <dbReference type="ChEBI" id="CHEBI:59789"/>
    </ligand>
</feature>
<feature type="binding site" evidence="6">
    <location>
        <position position="84"/>
    </location>
    <ligand>
        <name>S-adenosyl-L-methionine</name>
        <dbReference type="ChEBI" id="CHEBI:59789"/>
    </ligand>
</feature>
<dbReference type="Pfam" id="PF02527">
    <property type="entry name" value="GidB"/>
    <property type="match status" value="1"/>
</dbReference>
<evidence type="ECO:0000256" key="2">
    <source>
        <dbReference type="ARBA" id="ARBA00022552"/>
    </source>
</evidence>
<dbReference type="HAMAP" id="MF_00074">
    <property type="entry name" value="16SrRNA_methyltr_G"/>
    <property type="match status" value="1"/>
</dbReference>
<dbReference type="RefSeq" id="WP_129969732.1">
    <property type="nucleotide sequence ID" value="NZ_JACCEW010000004.1"/>
</dbReference>
<keyword evidence="8" id="KW-1185">Reference proteome</keyword>
<dbReference type="NCBIfam" id="TIGR00138">
    <property type="entry name" value="rsmG_gidB"/>
    <property type="match status" value="1"/>
</dbReference>
<dbReference type="Gene3D" id="3.40.50.150">
    <property type="entry name" value="Vaccinia Virus protein VP39"/>
    <property type="match status" value="1"/>
</dbReference>
<comment type="caution">
    <text evidence="7">The sequence shown here is derived from an EMBL/GenBank/DDBJ whole genome shotgun (WGS) entry which is preliminary data.</text>
</comment>
<dbReference type="GO" id="GO:0005829">
    <property type="term" value="C:cytosol"/>
    <property type="evidence" value="ECO:0007669"/>
    <property type="project" value="TreeGrafter"/>
</dbReference>
<comment type="function">
    <text evidence="6">Specifically methylates the N7 position of guanine in position 527 of 16S rRNA.</text>
</comment>
<keyword evidence="4 6" id="KW-0808">Transferase</keyword>
<dbReference type="InterPro" id="IPR003682">
    <property type="entry name" value="rRNA_ssu_MeTfrase_G"/>
</dbReference>
<dbReference type="AlphaFoldDB" id="A0A853FCF8"/>
<dbReference type="GO" id="GO:0070043">
    <property type="term" value="F:rRNA (guanine-N7-)-methyltransferase activity"/>
    <property type="evidence" value="ECO:0007669"/>
    <property type="project" value="UniProtKB-UniRule"/>
</dbReference>
<keyword evidence="1 6" id="KW-0963">Cytoplasm</keyword>
<comment type="subcellular location">
    <subcellularLocation>
        <location evidence="6">Cytoplasm</location>
    </subcellularLocation>
</comment>
<evidence type="ECO:0000256" key="3">
    <source>
        <dbReference type="ARBA" id="ARBA00022603"/>
    </source>
</evidence>
<name>A0A853FCF8_9BURK</name>
<reference evidence="7 8" key="1">
    <citation type="submission" date="2020-07" db="EMBL/GenBank/DDBJ databases">
        <title>Taxonomic revisions and descriptions of new bacterial species based on genomic comparisons in the high-G+C-content subgroup of the family Alcaligenaceae.</title>
        <authorList>
            <person name="Szabo A."/>
            <person name="Felfoldi T."/>
        </authorList>
    </citation>
    <scope>NUCLEOTIDE SEQUENCE [LARGE SCALE GENOMIC DNA]</scope>
    <source>
        <strain evidence="7 8">DSM 25264</strain>
    </source>
</reference>
<evidence type="ECO:0000256" key="1">
    <source>
        <dbReference type="ARBA" id="ARBA00022490"/>
    </source>
</evidence>
<keyword evidence="2 6" id="KW-0698">rRNA processing</keyword>
<dbReference type="PIRSF" id="PIRSF003078">
    <property type="entry name" value="GidB"/>
    <property type="match status" value="1"/>
</dbReference>
<sequence length="218" mass="23950">MGDESYLSRIVDAGQAMGLSIDNLQAEAMQTYVGQLHKWNRTYNLTAIRQPGQMLVQHVFDSLSILPSLDKMLYKKTVSVMDIGAGAGLPGLILAIMRPSWQVTCVDAVEKKIAFIRQMAGVLALPNLHATHGRVESLESGNADLVISRAFAALADFAGLAGRHVRPQGWLVAMKGHQPSEEATALEQLTDWRIDHVQALHVPELDAQRCLVWMSRKG</sequence>
<dbReference type="InterPro" id="IPR029063">
    <property type="entry name" value="SAM-dependent_MTases_sf"/>
</dbReference>
<dbReference type="OrthoDB" id="9808773at2"/>
<gene>
    <name evidence="6 7" type="primary">rsmG</name>
    <name evidence="7" type="ORF">H0A68_12830</name>
</gene>
<accession>A0A853FCF8</accession>
<feature type="binding site" evidence="6">
    <location>
        <position position="89"/>
    </location>
    <ligand>
        <name>S-adenosyl-L-methionine</name>
        <dbReference type="ChEBI" id="CHEBI:59789"/>
    </ligand>
</feature>
<proteinExistence type="inferred from homology"/>
<evidence type="ECO:0000313" key="7">
    <source>
        <dbReference type="EMBL" id="NYT37763.1"/>
    </source>
</evidence>
<evidence type="ECO:0000256" key="6">
    <source>
        <dbReference type="HAMAP-Rule" id="MF_00074"/>
    </source>
</evidence>
<comment type="similarity">
    <text evidence="6">Belongs to the methyltransferase superfamily. RNA methyltransferase RsmG family.</text>
</comment>
<keyword evidence="5 6" id="KW-0949">S-adenosyl-L-methionine</keyword>
<comment type="catalytic activity">
    <reaction evidence="6">
        <text>guanosine(527) in 16S rRNA + S-adenosyl-L-methionine = N(7)-methylguanosine(527) in 16S rRNA + S-adenosyl-L-homocysteine</text>
        <dbReference type="Rhea" id="RHEA:42732"/>
        <dbReference type="Rhea" id="RHEA-COMP:10209"/>
        <dbReference type="Rhea" id="RHEA-COMP:10210"/>
        <dbReference type="ChEBI" id="CHEBI:57856"/>
        <dbReference type="ChEBI" id="CHEBI:59789"/>
        <dbReference type="ChEBI" id="CHEBI:74269"/>
        <dbReference type="ChEBI" id="CHEBI:74480"/>
        <dbReference type="EC" id="2.1.1.170"/>
    </reaction>
</comment>
<dbReference type="PANTHER" id="PTHR31760:SF0">
    <property type="entry name" value="S-ADENOSYL-L-METHIONINE-DEPENDENT METHYLTRANSFERASES SUPERFAMILY PROTEIN"/>
    <property type="match status" value="1"/>
</dbReference>
<feature type="binding site" evidence="6">
    <location>
        <begin position="135"/>
        <end position="136"/>
    </location>
    <ligand>
        <name>S-adenosyl-L-methionine</name>
        <dbReference type="ChEBI" id="CHEBI:59789"/>
    </ligand>
</feature>
<dbReference type="SUPFAM" id="SSF53335">
    <property type="entry name" value="S-adenosyl-L-methionine-dependent methyltransferases"/>
    <property type="match status" value="1"/>
</dbReference>
<evidence type="ECO:0000256" key="5">
    <source>
        <dbReference type="ARBA" id="ARBA00022691"/>
    </source>
</evidence>
<dbReference type="EC" id="2.1.1.170" evidence="6"/>
<organism evidence="7 8">
    <name type="scientific">Allopusillimonas soli</name>
    <dbReference type="NCBI Taxonomy" id="659016"/>
    <lineage>
        <taxon>Bacteria</taxon>
        <taxon>Pseudomonadati</taxon>
        <taxon>Pseudomonadota</taxon>
        <taxon>Betaproteobacteria</taxon>
        <taxon>Burkholderiales</taxon>
        <taxon>Alcaligenaceae</taxon>
        <taxon>Allopusillimonas</taxon>
    </lineage>
</organism>
<evidence type="ECO:0000313" key="8">
    <source>
        <dbReference type="Proteomes" id="UP000580517"/>
    </source>
</evidence>